<comment type="caution">
    <text evidence="1">The sequence shown here is derived from an EMBL/GenBank/DDBJ whole genome shotgun (WGS) entry which is preliminary data.</text>
</comment>
<reference evidence="1 2" key="1">
    <citation type="submission" date="2014-04" db="EMBL/GenBank/DDBJ databases">
        <title>Draft genome sequence of Bacillus azotoformans MEV2011, a (co-) denitrifying strain unable to grow in the presence of oxygen.</title>
        <authorList>
            <person name="Nielsen M."/>
            <person name="Schreiber L."/>
            <person name="Finster K."/>
            <person name="Schramm A."/>
        </authorList>
    </citation>
    <scope>NUCLEOTIDE SEQUENCE [LARGE SCALE GENOMIC DNA]</scope>
    <source>
        <strain evidence="1 2">MEV2011</strain>
    </source>
</reference>
<accession>A0A072NNP6</accession>
<dbReference type="Proteomes" id="UP000027936">
    <property type="component" value="Unassembled WGS sequence"/>
</dbReference>
<dbReference type="PATRIC" id="fig|1348973.3.peg.1662"/>
<evidence type="ECO:0000313" key="2">
    <source>
        <dbReference type="Proteomes" id="UP000027936"/>
    </source>
</evidence>
<dbReference type="AlphaFoldDB" id="A0A072NNP6"/>
<sequence length="93" mass="10996">MKLEEYDVSFVIKRPDRPPLLLVTYVALSEEHFKKNPRLSRKELIVKNSVFLLMDHYKLEQKPGIEIKVFKVKPVKRLCFSCKGILKPLRSVR</sequence>
<dbReference type="RefSeq" id="WP_035194869.1">
    <property type="nucleotide sequence ID" value="NZ_JJRY01000005.1"/>
</dbReference>
<proteinExistence type="predicted"/>
<organism evidence="1 2">
    <name type="scientific">Schinkia azotoformans MEV2011</name>
    <dbReference type="NCBI Taxonomy" id="1348973"/>
    <lineage>
        <taxon>Bacteria</taxon>
        <taxon>Bacillati</taxon>
        <taxon>Bacillota</taxon>
        <taxon>Bacilli</taxon>
        <taxon>Bacillales</taxon>
        <taxon>Bacillaceae</taxon>
        <taxon>Calidifontibacillus/Schinkia group</taxon>
        <taxon>Schinkia</taxon>
    </lineage>
</organism>
<name>A0A072NNP6_SCHAZ</name>
<dbReference type="EMBL" id="JJRY01000005">
    <property type="protein sequence ID" value="KEF38887.1"/>
    <property type="molecule type" value="Genomic_DNA"/>
</dbReference>
<gene>
    <name evidence="1" type="ORF">M670_01703</name>
</gene>
<evidence type="ECO:0000313" key="1">
    <source>
        <dbReference type="EMBL" id="KEF38887.1"/>
    </source>
</evidence>
<dbReference type="OrthoDB" id="2938135at2"/>
<protein>
    <submittedName>
        <fullName evidence="1">Uncharacterized protein</fullName>
    </submittedName>
</protein>